<protein>
    <submittedName>
        <fullName evidence="2">Leucine-rich repeat receptor-like protein kinase</fullName>
    </submittedName>
</protein>
<reference evidence="3" key="1">
    <citation type="submission" date="2013-09" db="EMBL/GenBank/DDBJ databases">
        <title>Corchorus olitorius genome sequencing.</title>
        <authorList>
            <person name="Alam M."/>
            <person name="Haque M.S."/>
            <person name="Islam M.S."/>
            <person name="Emdad E.M."/>
            <person name="Islam M.M."/>
            <person name="Ahmed B."/>
            <person name="Halim A."/>
            <person name="Hossen Q.M.M."/>
            <person name="Hossain M.Z."/>
            <person name="Ahmed R."/>
            <person name="Khan M.M."/>
            <person name="Islam R."/>
            <person name="Rashid M.M."/>
            <person name="Khan S.A."/>
            <person name="Rahman M.S."/>
            <person name="Alam M."/>
            <person name="Yahiya A.S."/>
            <person name="Khan M.S."/>
            <person name="Azam M.S."/>
            <person name="Haque T."/>
            <person name="Lashkar M.Z.H."/>
            <person name="Akhand A.I."/>
            <person name="Morshed G."/>
            <person name="Roy S."/>
            <person name="Uddin K.S."/>
            <person name="Rabeya T."/>
            <person name="Hossain A.S."/>
            <person name="Chowdhury A."/>
            <person name="Snigdha A.R."/>
            <person name="Mortoza M.S."/>
            <person name="Matin S.A."/>
            <person name="Hoque S.M.E."/>
            <person name="Islam M.K."/>
            <person name="Roy D.K."/>
            <person name="Haider R."/>
            <person name="Moosa M.M."/>
            <person name="Elias S.M."/>
            <person name="Hasan A.M."/>
            <person name="Jahan S."/>
            <person name="Shafiuddin M."/>
            <person name="Mahmood N."/>
            <person name="Shommy N.S."/>
        </authorList>
    </citation>
    <scope>NUCLEOTIDE SEQUENCE [LARGE SCALE GENOMIC DNA]</scope>
    <source>
        <strain evidence="3">cv. O-4</strain>
    </source>
</reference>
<dbReference type="EMBL" id="AWUE01004373">
    <property type="protein sequence ID" value="OMP13400.1"/>
    <property type="molecule type" value="Genomic_DNA"/>
</dbReference>
<evidence type="ECO:0000313" key="2">
    <source>
        <dbReference type="EMBL" id="OMP13400.1"/>
    </source>
</evidence>
<accession>A0A1R3L297</accession>
<proteinExistence type="predicted"/>
<dbReference type="AlphaFoldDB" id="A0A1R3L297"/>
<feature type="region of interest" description="Disordered" evidence="1">
    <location>
        <begin position="331"/>
        <end position="353"/>
    </location>
</feature>
<organism evidence="2 3">
    <name type="scientific">Corchorus olitorius</name>
    <dbReference type="NCBI Taxonomy" id="93759"/>
    <lineage>
        <taxon>Eukaryota</taxon>
        <taxon>Viridiplantae</taxon>
        <taxon>Streptophyta</taxon>
        <taxon>Embryophyta</taxon>
        <taxon>Tracheophyta</taxon>
        <taxon>Spermatophyta</taxon>
        <taxon>Magnoliopsida</taxon>
        <taxon>eudicotyledons</taxon>
        <taxon>Gunneridae</taxon>
        <taxon>Pentapetalae</taxon>
        <taxon>rosids</taxon>
        <taxon>malvids</taxon>
        <taxon>Malvales</taxon>
        <taxon>Malvaceae</taxon>
        <taxon>Grewioideae</taxon>
        <taxon>Apeibeae</taxon>
        <taxon>Corchorus</taxon>
    </lineage>
</organism>
<keyword evidence="2" id="KW-0418">Kinase</keyword>
<name>A0A1R3L297_9ROSI</name>
<dbReference type="GO" id="GO:0016301">
    <property type="term" value="F:kinase activity"/>
    <property type="evidence" value="ECO:0007669"/>
    <property type="project" value="UniProtKB-KW"/>
</dbReference>
<dbReference type="Proteomes" id="UP000187203">
    <property type="component" value="Unassembled WGS sequence"/>
</dbReference>
<feature type="non-terminal residue" evidence="2">
    <location>
        <position position="380"/>
    </location>
</feature>
<sequence>AGDDGFAFLDRDLHALQFAEHLGHLAATAGGQAIGFASGIRGGRGIARHLFHGGGHLGHRGHGLFQFLLLLIEGAIALGGDLTQFLGGAVESFGGAIELGQGVALATLQGGETGEQLADLVMAAHLDAAGQIAFAHGGEVLAGFVERGQHAAGDEPAGEHREQQGQADQQQAADLGLGHAAVGGGQRGVDTAGDLVGKGLAGVGEGRTGPFGTVADPDVARQVAGAAGGDLPFDDGLVGVEGLEHGFDLAAQLGIADVGLHVGDQLAGDVQPLQGQLHAFLGLGRIAVDAVEHGGMGVGAGATDPGGGVVDPVQLLHRQAIQVADLLGTGPGADPAVQAGEQQAGDEQAEDAVHPGTDSCCFFHGGLSGDVAGWGAQYDF</sequence>
<evidence type="ECO:0000313" key="3">
    <source>
        <dbReference type="Proteomes" id="UP000187203"/>
    </source>
</evidence>
<feature type="region of interest" description="Disordered" evidence="1">
    <location>
        <begin position="150"/>
        <end position="169"/>
    </location>
</feature>
<gene>
    <name evidence="2" type="ORF">COLO4_01747</name>
</gene>
<keyword evidence="3" id="KW-1185">Reference proteome</keyword>
<comment type="caution">
    <text evidence="2">The sequence shown here is derived from an EMBL/GenBank/DDBJ whole genome shotgun (WGS) entry which is preliminary data.</text>
</comment>
<feature type="non-terminal residue" evidence="2">
    <location>
        <position position="1"/>
    </location>
</feature>
<keyword evidence="2" id="KW-0808">Transferase</keyword>
<feature type="compositionally biased region" description="Basic and acidic residues" evidence="1">
    <location>
        <begin position="150"/>
        <end position="163"/>
    </location>
</feature>
<keyword evidence="2" id="KW-0675">Receptor</keyword>
<feature type="compositionally biased region" description="Low complexity" evidence="1">
    <location>
        <begin position="336"/>
        <end position="346"/>
    </location>
</feature>
<evidence type="ECO:0000256" key="1">
    <source>
        <dbReference type="SAM" id="MobiDB-lite"/>
    </source>
</evidence>